<evidence type="ECO:0000256" key="10">
    <source>
        <dbReference type="SAM" id="MobiDB-lite"/>
    </source>
</evidence>
<dbReference type="InterPro" id="IPR033599">
    <property type="entry name" value="TAF1B/Rrn7"/>
</dbReference>
<sequence length="911" mass="99958">MARRLRCPVCRSKRWHRDGLSGAVVCEEGHLLAGYVQETTETQEGPSQHTQTTRRVRKNRTRKQRPPTNDHFHGDREKWLLWQAMQLILREQLRVLIDEGGWPVQLEAVTRDLWSLLVASSGDRGVPPAPRDYHLDDEPAASYSGPRKGDRYNRAGRKPYGTRGGSKKNEKEDDEEEEDPEEEDDDRGEDGGGDGSDHQGTLSASDGERGAVAGEGEPQSSDEDSDADSYFSEDQDADDERAPPTNKRRSRKPSPVVSRLGVPSSPGHGPGGLDGTDATTAGLRSFAGRGGGRARYPSHKRRRVAPPPARSDDPRDHPRLEYTLLVIYLACVTLKLPIMLGDLFRLADTYQILYLDAVLHLPADMQAHLTKRSRDLLSPTSTPHLYSHNISFERLSPDDAGTVQATLARLVSMYRQDWRVEFPEANVPLLLARICHSWLALPPKAYHLALALLSYLPSPPPPPASFHLPDSLQLSHVHVASGTTTTTSTGSGWPRHRTGSQDWRVALPEIKLATVVVVLCRLMWDLDLEGGGPAAAEEEEERGLEDSNRASTTSAAGATKPSGAGGIVENLPSCAAWLDAIESLARLEQPGDPSPLWTQEVVDMRDDEIDDYLDFFESKIVSQEKVPSRMDHISRFFPPPHDEDMPENKQTVAPHDYLDKAAAIITELRHGTATTAVPAGSNGTADLDAATLSSVFSAASGRQSSSFSTSDLPGPLSRLLCVLASRLTPLPSSLRINLRGPAPSHETTGIANLLPFIDQVERALVVGADASPDAEQYTPRRERDPLPPREVKRRAEQERQERTKQEKERRRAVDRLRGVPPSVPLPQSEVAVGESSAIVRVRLEDPYGREIKMARYRARIVKSSKEVIDSEQEDDDDDDEMEVEPAGGMAEVAPLAGGTTPGAEADLDLGG</sequence>
<feature type="region of interest" description="Disordered" evidence="10">
    <location>
        <begin position="863"/>
        <end position="911"/>
    </location>
</feature>
<evidence type="ECO:0000256" key="2">
    <source>
        <dbReference type="ARBA" id="ARBA00006899"/>
    </source>
</evidence>
<dbReference type="Pfam" id="PF20644">
    <property type="entry name" value="Rrn7_cyclin_N"/>
    <property type="match status" value="1"/>
</dbReference>
<keyword evidence="8" id="KW-0804">Transcription</keyword>
<gene>
    <name evidence="13" type="ORF">C6P46_006320</name>
</gene>
<evidence type="ECO:0000256" key="9">
    <source>
        <dbReference type="ARBA" id="ARBA00023242"/>
    </source>
</evidence>
<dbReference type="GO" id="GO:0070860">
    <property type="term" value="C:RNA polymerase I core factor complex"/>
    <property type="evidence" value="ECO:0007669"/>
    <property type="project" value="InterPro"/>
</dbReference>
<comment type="similarity">
    <text evidence="2">Belongs to the RRN7/TAF1B family.</text>
</comment>
<evidence type="ECO:0000256" key="5">
    <source>
        <dbReference type="ARBA" id="ARBA00022833"/>
    </source>
</evidence>
<accession>A0A9P7B3Q7</accession>
<evidence type="ECO:0000256" key="7">
    <source>
        <dbReference type="ARBA" id="ARBA00023125"/>
    </source>
</evidence>
<keyword evidence="9" id="KW-0539">Nucleus</keyword>
<dbReference type="PANTHER" id="PTHR31576">
    <property type="entry name" value="TATA BOX-BINDING PROTEIN-ASSOCIATED FACTOR RNA POLYMERASE I SUBUNIT B"/>
    <property type="match status" value="1"/>
</dbReference>
<feature type="compositionally biased region" description="Acidic residues" evidence="10">
    <location>
        <begin position="172"/>
        <end position="192"/>
    </location>
</feature>
<reference evidence="13 14" key="1">
    <citation type="submission" date="2020-11" db="EMBL/GenBank/DDBJ databases">
        <title>Kefir isolates.</title>
        <authorList>
            <person name="Marcisauskas S."/>
            <person name="Kim Y."/>
            <person name="Blasche S."/>
        </authorList>
    </citation>
    <scope>NUCLEOTIDE SEQUENCE [LARGE SCALE GENOMIC DNA]</scope>
    <source>
        <strain evidence="13 14">KR</strain>
    </source>
</reference>
<dbReference type="PANTHER" id="PTHR31576:SF2">
    <property type="entry name" value="TATA BOX-BINDING PROTEIN-ASSOCIATED FACTOR RNA POLYMERASE I SUBUNIT B"/>
    <property type="match status" value="1"/>
</dbReference>
<feature type="region of interest" description="Disordered" evidence="10">
    <location>
        <begin position="122"/>
        <end position="316"/>
    </location>
</feature>
<feature type="compositionally biased region" description="Low complexity" evidence="10">
    <location>
        <begin position="275"/>
        <end position="287"/>
    </location>
</feature>
<dbReference type="InterPro" id="IPR048540">
    <property type="entry name" value="Rrn7_cyclin_N"/>
</dbReference>
<feature type="region of interest" description="Disordered" evidence="10">
    <location>
        <begin position="38"/>
        <end position="72"/>
    </location>
</feature>
<dbReference type="AlphaFoldDB" id="A0A9P7B3Q7"/>
<evidence type="ECO:0000256" key="8">
    <source>
        <dbReference type="ARBA" id="ARBA00023163"/>
    </source>
</evidence>
<evidence type="ECO:0000256" key="1">
    <source>
        <dbReference type="ARBA" id="ARBA00004604"/>
    </source>
</evidence>
<feature type="compositionally biased region" description="Polar residues" evidence="10">
    <location>
        <begin position="38"/>
        <end position="49"/>
    </location>
</feature>
<dbReference type="GO" id="GO:0001164">
    <property type="term" value="F:RNA polymerase I core promoter sequence-specific DNA binding"/>
    <property type="evidence" value="ECO:0007669"/>
    <property type="project" value="InterPro"/>
</dbReference>
<feature type="region of interest" description="Disordered" evidence="10">
    <location>
        <begin position="769"/>
        <end position="828"/>
    </location>
</feature>
<comment type="caution">
    <text evidence="13">The sequence shown here is derived from an EMBL/GenBank/DDBJ whole genome shotgun (WGS) entry which is preliminary data.</text>
</comment>
<keyword evidence="7" id="KW-0238">DNA-binding</keyword>
<feature type="domain" description="Rrn7/TAF1B N-terminal cyclin" evidence="11">
    <location>
        <begin position="309"/>
        <end position="362"/>
    </location>
</feature>
<feature type="region of interest" description="Disordered" evidence="10">
    <location>
        <begin position="533"/>
        <end position="564"/>
    </location>
</feature>
<keyword evidence="5" id="KW-0862">Zinc</keyword>
<feature type="compositionally biased region" description="Basic residues" evidence="10">
    <location>
        <begin position="52"/>
        <end position="65"/>
    </location>
</feature>
<feature type="compositionally biased region" description="Basic and acidic residues" evidence="10">
    <location>
        <begin position="778"/>
        <end position="817"/>
    </location>
</feature>
<proteinExistence type="inferred from homology"/>
<dbReference type="InterPro" id="IPR048538">
    <property type="entry name" value="Rrn7_cyclin_C"/>
</dbReference>
<evidence type="ECO:0000313" key="14">
    <source>
        <dbReference type="Proteomes" id="UP000777482"/>
    </source>
</evidence>
<name>A0A9P7B3Q7_RHOMI</name>
<dbReference type="Pfam" id="PF20645">
    <property type="entry name" value="Rrn7_cyclin_C"/>
    <property type="match status" value="1"/>
</dbReference>
<organism evidence="13 14">
    <name type="scientific">Rhodotorula mucilaginosa</name>
    <name type="common">Yeast</name>
    <name type="synonym">Rhodotorula rubra</name>
    <dbReference type="NCBI Taxonomy" id="5537"/>
    <lineage>
        <taxon>Eukaryota</taxon>
        <taxon>Fungi</taxon>
        <taxon>Dikarya</taxon>
        <taxon>Basidiomycota</taxon>
        <taxon>Pucciniomycotina</taxon>
        <taxon>Microbotryomycetes</taxon>
        <taxon>Sporidiobolales</taxon>
        <taxon>Sporidiobolaceae</taxon>
        <taxon>Rhodotorula</taxon>
    </lineage>
</organism>
<dbReference type="OrthoDB" id="428577at2759"/>
<evidence type="ECO:0000313" key="13">
    <source>
        <dbReference type="EMBL" id="KAG0657595.1"/>
    </source>
</evidence>
<dbReference type="EMBL" id="PUHQ01000079">
    <property type="protein sequence ID" value="KAG0657595.1"/>
    <property type="molecule type" value="Genomic_DNA"/>
</dbReference>
<keyword evidence="6" id="KW-0805">Transcription regulation</keyword>
<evidence type="ECO:0000256" key="4">
    <source>
        <dbReference type="ARBA" id="ARBA00022771"/>
    </source>
</evidence>
<evidence type="ECO:0000256" key="6">
    <source>
        <dbReference type="ARBA" id="ARBA00023015"/>
    </source>
</evidence>
<dbReference type="GO" id="GO:0042790">
    <property type="term" value="P:nucleolar large rRNA transcription by RNA polymerase I"/>
    <property type="evidence" value="ECO:0007669"/>
    <property type="project" value="TreeGrafter"/>
</dbReference>
<feature type="compositionally biased region" description="Acidic residues" evidence="10">
    <location>
        <begin position="869"/>
        <end position="883"/>
    </location>
</feature>
<evidence type="ECO:0000256" key="3">
    <source>
        <dbReference type="ARBA" id="ARBA00022723"/>
    </source>
</evidence>
<keyword evidence="4" id="KW-0863">Zinc-finger</keyword>
<evidence type="ECO:0000259" key="12">
    <source>
        <dbReference type="Pfam" id="PF20645"/>
    </source>
</evidence>
<protein>
    <recommendedName>
        <fullName evidence="15">RRN7-type domain-containing protein</fullName>
    </recommendedName>
</protein>
<evidence type="ECO:0000259" key="11">
    <source>
        <dbReference type="Pfam" id="PF20644"/>
    </source>
</evidence>
<evidence type="ECO:0008006" key="15">
    <source>
        <dbReference type="Google" id="ProtNLM"/>
    </source>
</evidence>
<keyword evidence="3" id="KW-0479">Metal-binding</keyword>
<dbReference type="Proteomes" id="UP000777482">
    <property type="component" value="Unassembled WGS sequence"/>
</dbReference>
<keyword evidence="14" id="KW-1185">Reference proteome</keyword>
<dbReference type="GO" id="GO:0008270">
    <property type="term" value="F:zinc ion binding"/>
    <property type="evidence" value="ECO:0007669"/>
    <property type="project" value="UniProtKB-KW"/>
</dbReference>
<feature type="domain" description="Rrn7/TAF1B C-terminal cyclin" evidence="12">
    <location>
        <begin position="401"/>
        <end position="620"/>
    </location>
</feature>
<feature type="compositionally biased region" description="Low complexity" evidence="10">
    <location>
        <begin position="253"/>
        <end position="267"/>
    </location>
</feature>
<feature type="compositionally biased region" description="Acidic residues" evidence="10">
    <location>
        <begin position="220"/>
        <end position="239"/>
    </location>
</feature>
<comment type="subcellular location">
    <subcellularLocation>
        <location evidence="1">Nucleus</location>
        <location evidence="1">Nucleolus</location>
    </subcellularLocation>
</comment>